<comment type="caution">
    <text evidence="3">The sequence shown here is derived from an EMBL/GenBank/DDBJ whole genome shotgun (WGS) entry which is preliminary data.</text>
</comment>
<dbReference type="Gene3D" id="3.40.50.720">
    <property type="entry name" value="NAD(P)-binding Rossmann-like Domain"/>
    <property type="match status" value="1"/>
</dbReference>
<gene>
    <name evidence="3" type="ORF">GCM10011342_10870</name>
</gene>
<sequence>MSERNDTYKENMMAGKVCFMSGATSGINRQIAVRFAMEGAKVFVISRSQDKVDDTVAELKGLGGEAAGAAVDVRNWDAVEAAVKSCVETFGEIDMVLAGQAGNFPAGAAQMSANAFKSVVDIDLLGSFNIFRATVHHVRKPGASLIAITAPQATHPWLYQSHVCAAKAGVNMLVKCLAMEWGASGIRVNAISPGPIADTEGMRRLAGSPEAAEKYKAALALKDFGSKDNIADAALWLCSSAASYVTGTILEVEGGTSLGDASGSLKL</sequence>
<dbReference type="InterPro" id="IPR002347">
    <property type="entry name" value="SDR_fam"/>
</dbReference>
<evidence type="ECO:0000313" key="3">
    <source>
        <dbReference type="EMBL" id="GGD03725.1"/>
    </source>
</evidence>
<name>A0A8J2Y7N1_9PROT</name>
<keyword evidence="1" id="KW-0521">NADP</keyword>
<dbReference type="PANTHER" id="PTHR43296:SF2">
    <property type="entry name" value="PEROXISOMAL 2,4-DIENOYL-COA REDUCTASE [(3E)-ENOYL-COA-PRODUCING]"/>
    <property type="match status" value="1"/>
</dbReference>
<proteinExistence type="predicted"/>
<dbReference type="Proteomes" id="UP000613582">
    <property type="component" value="Unassembled WGS sequence"/>
</dbReference>
<evidence type="ECO:0000256" key="2">
    <source>
        <dbReference type="ARBA" id="ARBA00023002"/>
    </source>
</evidence>
<dbReference type="GO" id="GO:0008670">
    <property type="term" value="F:2,4-dienoyl-CoA reductase (NADPH) activity"/>
    <property type="evidence" value="ECO:0007669"/>
    <property type="project" value="InterPro"/>
</dbReference>
<dbReference type="PANTHER" id="PTHR43296">
    <property type="entry name" value="PEROXISOMAL 2,4-DIENOYL-COA REDUCTASE"/>
    <property type="match status" value="1"/>
</dbReference>
<keyword evidence="4" id="KW-1185">Reference proteome</keyword>
<dbReference type="GO" id="GO:0009062">
    <property type="term" value="P:fatty acid catabolic process"/>
    <property type="evidence" value="ECO:0007669"/>
    <property type="project" value="InterPro"/>
</dbReference>
<reference evidence="3" key="2">
    <citation type="submission" date="2020-09" db="EMBL/GenBank/DDBJ databases">
        <authorList>
            <person name="Sun Q."/>
            <person name="Zhou Y."/>
        </authorList>
    </citation>
    <scope>NUCLEOTIDE SEQUENCE</scope>
    <source>
        <strain evidence="3">CGMCC 1.12921</strain>
    </source>
</reference>
<dbReference type="RefSeq" id="WP_188160253.1">
    <property type="nucleotide sequence ID" value="NZ_BMGH01000001.1"/>
</dbReference>
<organism evidence="3 4">
    <name type="scientific">Aquisalinus flavus</name>
    <dbReference type="NCBI Taxonomy" id="1526572"/>
    <lineage>
        <taxon>Bacteria</taxon>
        <taxon>Pseudomonadati</taxon>
        <taxon>Pseudomonadota</taxon>
        <taxon>Alphaproteobacteria</taxon>
        <taxon>Parvularculales</taxon>
        <taxon>Parvularculaceae</taxon>
        <taxon>Aquisalinus</taxon>
    </lineage>
</organism>
<dbReference type="SUPFAM" id="SSF51735">
    <property type="entry name" value="NAD(P)-binding Rossmann-fold domains"/>
    <property type="match status" value="1"/>
</dbReference>
<dbReference type="PRINTS" id="PR00081">
    <property type="entry name" value="GDHRDH"/>
</dbReference>
<evidence type="ECO:0000313" key="4">
    <source>
        <dbReference type="Proteomes" id="UP000613582"/>
    </source>
</evidence>
<dbReference type="AlphaFoldDB" id="A0A8J2Y7N1"/>
<protein>
    <submittedName>
        <fullName evidence="3">Short-chain dehydrogenase</fullName>
    </submittedName>
</protein>
<dbReference type="Pfam" id="PF13561">
    <property type="entry name" value="adh_short_C2"/>
    <property type="match status" value="1"/>
</dbReference>
<dbReference type="InterPro" id="IPR045017">
    <property type="entry name" value="DECR2-like"/>
</dbReference>
<dbReference type="InterPro" id="IPR036291">
    <property type="entry name" value="NAD(P)-bd_dom_sf"/>
</dbReference>
<accession>A0A8J2Y7N1</accession>
<dbReference type="NCBIfam" id="NF005752">
    <property type="entry name" value="PRK07576.1"/>
    <property type="match status" value="1"/>
</dbReference>
<dbReference type="EMBL" id="BMGH01000001">
    <property type="protein sequence ID" value="GGD03725.1"/>
    <property type="molecule type" value="Genomic_DNA"/>
</dbReference>
<reference evidence="3" key="1">
    <citation type="journal article" date="2014" name="Int. J. Syst. Evol. Microbiol.">
        <title>Complete genome sequence of Corynebacterium casei LMG S-19264T (=DSM 44701T), isolated from a smear-ripened cheese.</title>
        <authorList>
            <consortium name="US DOE Joint Genome Institute (JGI-PGF)"/>
            <person name="Walter F."/>
            <person name="Albersmeier A."/>
            <person name="Kalinowski J."/>
            <person name="Ruckert C."/>
        </authorList>
    </citation>
    <scope>NUCLEOTIDE SEQUENCE</scope>
    <source>
        <strain evidence="3">CGMCC 1.12921</strain>
    </source>
</reference>
<evidence type="ECO:0000256" key="1">
    <source>
        <dbReference type="ARBA" id="ARBA00022857"/>
    </source>
</evidence>
<keyword evidence="2" id="KW-0560">Oxidoreductase</keyword>